<keyword evidence="2" id="KW-0560">Oxidoreductase</keyword>
<gene>
    <name evidence="5" type="ordered locus">Fleli_1111</name>
</gene>
<dbReference type="InterPro" id="IPR046346">
    <property type="entry name" value="Aminoacid_DH-like_N_sf"/>
</dbReference>
<accession>I4AHW4</accession>
<sequence length="266" mass="29894">MFGLIGKKLSHSFSKNYFTEKFQKLGLSPNEGYVYELFELEKIEDFDTLIKENPSLRGLNVTIPYKKAVIPFLDKLDPIAKRIGAVNTIKIEEDGTKTGYNTDYIGFKSSLEKFIYTNSTSIFKGKALIFGTGGAAQAVKIALQEAEDLDDISRLNIKFDFVSSSVIATQDEGKYQIIPYSRVDITKYKLLINTTPLGMYPNIDDFPPLSSVDYSKIDKSYFLYDLVYNPEETLFLKKGKAKGAKTMNGLEMLHGQAEAAAYIWGI</sequence>
<dbReference type="OrthoDB" id="9792692at2"/>
<protein>
    <submittedName>
        <fullName evidence="5">Shikimate 5-dehydrogenase</fullName>
    </submittedName>
</protein>
<feature type="domain" description="Shikimate dehydrogenase substrate binding N-terminal" evidence="4">
    <location>
        <begin position="4"/>
        <end position="89"/>
    </location>
</feature>
<proteinExistence type="predicted"/>
<dbReference type="GO" id="GO:0005829">
    <property type="term" value="C:cytosol"/>
    <property type="evidence" value="ECO:0007669"/>
    <property type="project" value="TreeGrafter"/>
</dbReference>
<keyword evidence="3" id="KW-0057">Aromatic amino acid biosynthesis</keyword>
<dbReference type="SUPFAM" id="SSF51735">
    <property type="entry name" value="NAD(P)-binding Rossmann-fold domains"/>
    <property type="match status" value="1"/>
</dbReference>
<dbReference type="KEGG" id="fli:Fleli_1111"/>
<dbReference type="GO" id="GO:0009073">
    <property type="term" value="P:aromatic amino acid family biosynthetic process"/>
    <property type="evidence" value="ECO:0007669"/>
    <property type="project" value="UniProtKB-KW"/>
</dbReference>
<evidence type="ECO:0000313" key="6">
    <source>
        <dbReference type="Proteomes" id="UP000006054"/>
    </source>
</evidence>
<dbReference type="PATRIC" id="fig|880071.3.peg.1081"/>
<dbReference type="PANTHER" id="PTHR21089:SF1">
    <property type="entry name" value="BIFUNCTIONAL 3-DEHYDROQUINATE DEHYDRATASE_SHIKIMATE DEHYDROGENASE, CHLOROPLASTIC"/>
    <property type="match status" value="1"/>
</dbReference>
<dbReference type="GO" id="GO:0009423">
    <property type="term" value="P:chorismate biosynthetic process"/>
    <property type="evidence" value="ECO:0007669"/>
    <property type="project" value="TreeGrafter"/>
</dbReference>
<dbReference type="RefSeq" id="WP_014797006.1">
    <property type="nucleotide sequence ID" value="NC_018018.1"/>
</dbReference>
<dbReference type="GO" id="GO:0004764">
    <property type="term" value="F:shikimate 3-dehydrogenase (NADP+) activity"/>
    <property type="evidence" value="ECO:0007669"/>
    <property type="project" value="InterPro"/>
</dbReference>
<dbReference type="Gene3D" id="3.40.50.720">
    <property type="entry name" value="NAD(P)-binding Rossmann-like Domain"/>
    <property type="match status" value="1"/>
</dbReference>
<dbReference type="HOGENOM" id="CLU_044063_4_1_10"/>
<dbReference type="Proteomes" id="UP000006054">
    <property type="component" value="Chromosome"/>
</dbReference>
<evidence type="ECO:0000256" key="2">
    <source>
        <dbReference type="ARBA" id="ARBA00023002"/>
    </source>
</evidence>
<evidence type="ECO:0000259" key="4">
    <source>
        <dbReference type="Pfam" id="PF08501"/>
    </source>
</evidence>
<dbReference type="InterPro" id="IPR036291">
    <property type="entry name" value="NAD(P)-bd_dom_sf"/>
</dbReference>
<dbReference type="PANTHER" id="PTHR21089">
    <property type="entry name" value="SHIKIMATE DEHYDROGENASE"/>
    <property type="match status" value="1"/>
</dbReference>
<dbReference type="InterPro" id="IPR022893">
    <property type="entry name" value="Shikimate_DH_fam"/>
</dbReference>
<organism evidence="5 6">
    <name type="scientific">Bernardetia litoralis (strain ATCC 23117 / DSM 6794 / NBRC 15988 / NCIMB 1366 / Fx l1 / Sio-4)</name>
    <name type="common">Flexibacter litoralis</name>
    <dbReference type="NCBI Taxonomy" id="880071"/>
    <lineage>
        <taxon>Bacteria</taxon>
        <taxon>Pseudomonadati</taxon>
        <taxon>Bacteroidota</taxon>
        <taxon>Cytophagia</taxon>
        <taxon>Cytophagales</taxon>
        <taxon>Bernardetiaceae</taxon>
        <taxon>Bernardetia</taxon>
    </lineage>
</organism>
<dbReference type="eggNOG" id="COG0169">
    <property type="taxonomic scope" value="Bacteria"/>
</dbReference>
<dbReference type="Gene3D" id="3.40.50.10860">
    <property type="entry name" value="Leucine Dehydrogenase, chain A, domain 1"/>
    <property type="match status" value="1"/>
</dbReference>
<dbReference type="AlphaFoldDB" id="I4AHW4"/>
<dbReference type="STRING" id="880071.Fleli_1111"/>
<evidence type="ECO:0000256" key="1">
    <source>
        <dbReference type="ARBA" id="ARBA00004871"/>
    </source>
</evidence>
<dbReference type="GO" id="GO:0050661">
    <property type="term" value="F:NADP binding"/>
    <property type="evidence" value="ECO:0007669"/>
    <property type="project" value="TreeGrafter"/>
</dbReference>
<reference evidence="6" key="1">
    <citation type="submission" date="2012-06" db="EMBL/GenBank/DDBJ databases">
        <title>The complete genome of Flexibacter litoralis DSM 6794.</title>
        <authorList>
            <person name="Lucas S."/>
            <person name="Copeland A."/>
            <person name="Lapidus A."/>
            <person name="Glavina del Rio T."/>
            <person name="Dalin E."/>
            <person name="Tice H."/>
            <person name="Bruce D."/>
            <person name="Goodwin L."/>
            <person name="Pitluck S."/>
            <person name="Peters L."/>
            <person name="Ovchinnikova G."/>
            <person name="Lu M."/>
            <person name="Kyrpides N."/>
            <person name="Mavromatis K."/>
            <person name="Ivanova N."/>
            <person name="Brettin T."/>
            <person name="Detter J.C."/>
            <person name="Han C."/>
            <person name="Larimer F."/>
            <person name="Land M."/>
            <person name="Hauser L."/>
            <person name="Markowitz V."/>
            <person name="Cheng J.-F."/>
            <person name="Hugenholtz P."/>
            <person name="Woyke T."/>
            <person name="Wu D."/>
            <person name="Spring S."/>
            <person name="Lang E."/>
            <person name="Kopitz M."/>
            <person name="Brambilla E."/>
            <person name="Klenk H.-P."/>
            <person name="Eisen J.A."/>
        </authorList>
    </citation>
    <scope>NUCLEOTIDE SEQUENCE [LARGE SCALE GENOMIC DNA]</scope>
    <source>
        <strain evidence="6">ATCC 23117 / DSM 6794 / NBRC 15988 / NCIMB 1366 / Sio-4</strain>
    </source>
</reference>
<keyword evidence="6" id="KW-1185">Reference proteome</keyword>
<dbReference type="EMBL" id="CP003345">
    <property type="protein sequence ID" value="AFM03549.1"/>
    <property type="molecule type" value="Genomic_DNA"/>
</dbReference>
<dbReference type="Pfam" id="PF08501">
    <property type="entry name" value="Shikimate_dh_N"/>
    <property type="match status" value="1"/>
</dbReference>
<dbReference type="GO" id="GO:0019632">
    <property type="term" value="P:shikimate metabolic process"/>
    <property type="evidence" value="ECO:0007669"/>
    <property type="project" value="TreeGrafter"/>
</dbReference>
<evidence type="ECO:0000313" key="5">
    <source>
        <dbReference type="EMBL" id="AFM03549.1"/>
    </source>
</evidence>
<dbReference type="SUPFAM" id="SSF53223">
    <property type="entry name" value="Aminoacid dehydrogenase-like, N-terminal domain"/>
    <property type="match status" value="1"/>
</dbReference>
<comment type="pathway">
    <text evidence="1">Metabolic intermediate biosynthesis; chorismate biosynthesis; chorismate from D-erythrose 4-phosphate and phosphoenolpyruvate: step 4/7.</text>
</comment>
<evidence type="ECO:0000256" key="3">
    <source>
        <dbReference type="ARBA" id="ARBA00023141"/>
    </source>
</evidence>
<name>I4AHW4_BERLS</name>
<dbReference type="InterPro" id="IPR013708">
    <property type="entry name" value="Shikimate_DH-bd_N"/>
</dbReference>
<keyword evidence="3" id="KW-0028">Amino-acid biosynthesis</keyword>